<dbReference type="CDD" id="cd14014">
    <property type="entry name" value="STKc_PknB_like"/>
    <property type="match status" value="1"/>
</dbReference>
<dbReference type="InterPro" id="IPR017441">
    <property type="entry name" value="Protein_kinase_ATP_BS"/>
</dbReference>
<keyword evidence="4 5" id="KW-0067">ATP-binding</keyword>
<gene>
    <name evidence="7" type="ORF">POL58_34440</name>
</gene>
<dbReference type="PROSITE" id="PS00108">
    <property type="entry name" value="PROTEIN_KINASE_ST"/>
    <property type="match status" value="1"/>
</dbReference>
<dbReference type="Gene3D" id="3.40.50.300">
    <property type="entry name" value="P-loop containing nucleotide triphosphate hydrolases"/>
    <property type="match status" value="1"/>
</dbReference>
<evidence type="ECO:0000256" key="3">
    <source>
        <dbReference type="ARBA" id="ARBA00022777"/>
    </source>
</evidence>
<feature type="domain" description="Protein kinase" evidence="6">
    <location>
        <begin position="71"/>
        <end position="335"/>
    </location>
</feature>
<keyword evidence="2 5" id="KW-0547">Nucleotide-binding</keyword>
<evidence type="ECO:0000313" key="8">
    <source>
        <dbReference type="Proteomes" id="UP001217838"/>
    </source>
</evidence>
<comment type="caution">
    <text evidence="7">The sequence shown here is derived from an EMBL/GenBank/DDBJ whole genome shotgun (WGS) entry which is preliminary data.</text>
</comment>
<dbReference type="InterPro" id="IPR041664">
    <property type="entry name" value="AAA_16"/>
</dbReference>
<evidence type="ECO:0000313" key="7">
    <source>
        <dbReference type="EMBL" id="MDC0672903.1"/>
    </source>
</evidence>
<evidence type="ECO:0000256" key="4">
    <source>
        <dbReference type="ARBA" id="ARBA00022840"/>
    </source>
</evidence>
<dbReference type="PANTHER" id="PTHR43289:SF30">
    <property type="entry name" value="NON-SPECIFIC SERINE_THREONINE PROTEIN KINASE"/>
    <property type="match status" value="1"/>
</dbReference>
<dbReference type="Proteomes" id="UP001217838">
    <property type="component" value="Unassembled WGS sequence"/>
</dbReference>
<keyword evidence="3 7" id="KW-0418">Kinase</keyword>
<dbReference type="InterPro" id="IPR011009">
    <property type="entry name" value="Kinase-like_dom_sf"/>
</dbReference>
<feature type="binding site" evidence="5">
    <location>
        <position position="100"/>
    </location>
    <ligand>
        <name>ATP</name>
        <dbReference type="ChEBI" id="CHEBI:30616"/>
    </ligand>
</feature>
<dbReference type="SMART" id="SM00220">
    <property type="entry name" value="S_TKc"/>
    <property type="match status" value="1"/>
</dbReference>
<dbReference type="GO" id="GO:0016301">
    <property type="term" value="F:kinase activity"/>
    <property type="evidence" value="ECO:0007669"/>
    <property type="project" value="UniProtKB-KW"/>
</dbReference>
<dbReference type="PANTHER" id="PTHR43289">
    <property type="entry name" value="MITOGEN-ACTIVATED PROTEIN KINASE KINASE KINASE 20-RELATED"/>
    <property type="match status" value="1"/>
</dbReference>
<dbReference type="PROSITE" id="PS00107">
    <property type="entry name" value="PROTEIN_KINASE_ATP"/>
    <property type="match status" value="1"/>
</dbReference>
<name>A0ABT5BGR9_9BACT</name>
<dbReference type="Gene3D" id="1.10.510.10">
    <property type="entry name" value="Transferase(Phosphotransferase) domain 1"/>
    <property type="match status" value="1"/>
</dbReference>
<evidence type="ECO:0000256" key="5">
    <source>
        <dbReference type="PROSITE-ProRule" id="PRU10141"/>
    </source>
</evidence>
<sequence length="1253" mass="134366">MGVTFADDGAATLTVGATRVPLGAEALQSLAADEDALDEPQYAALREALAATPRSAASLGPDETPLVMGDYVIFGLLGHGSFGTVFAARDIVSDERVALKVLREVDPWTLQAFKNEARFLVDVFDPQLLVPDELVEQAGRLALVMRLVDGCDVRHALAEAAGPTGRLRDPAAIAEIVAGLLRAVATLHASGIVHMDLKPGNVLVTAQREVNVLDFGLSRLLAAPDPDDADGISGTPVYMAPEQLMGAAPTPEMDLYAVGVLLYESFSGALPLDGVDGDVVFGRIYADPLPLAARRPGLEDMWCALTDALLAREPAARPAPAQLIERIVGAAHPLRHGPHSPLLGRDSELEQLQRVWSESQGGLVRVSLLAGEPGVGKTGLARGLAAHVRAAAAAMVVWGRCYEREAIPYKALDAAVTQLCDLVRVDGELRRAVAAIPKLGALGRIFAAFRTIAEPDEERALEESEIGELLARVVMTLTARCALLIVVDDCQWGDSDSAGLLLQILTHPEASRLMVVLTHRAHEWQSAPFAQVIEARIAKGVPFGTHRLHLSALSESAALHMAAALQGTDIDDPRVRRTIEAAGGNPFLIERHGRALREGDHALPPIELLHRQLSQWPTPVQWFVECAALAGAATPVSVLARAADVAIPDRTTLAGLRAAGLLRHEPGPQPRAVVCYHDLVRQAILSRIDPRRGIQLHAGLARALMRSGADPGVVAWHLFEAGAGDEARDWALRGAAAAERAFAFARAAHLLELGLTVDGPSPVQRRELRLRRAEAQLAAGLGAQATAAFLDLAADAGAPADARAMQRRAAEAAMVAGDTERGLAILAPVLRQLDLAAPARGLAGALRLAAELSWAALRGRSLRPSPRFDARAAERSDTCWVAAKGLVFIDPLPGLEFLLRSLRHGAHSGSRPHLARAMGILSASLFGHVSGFRSLAGRWLEALREWSRDDAGVDATYALWSSLQAFGRGELERALELGRAALDRTATLSGATWERVQAAAIVGRTLRSQGQYTACIELGRAHFRDAERRGDRYAQMLFGDVQVLPLIAAGCDEEARSRIAWLRETWMPGRYTVQSFYVMLHLGYADLYAGRPELAARRLVRERADFRRAGGYRIVFSRLDHILLESRIALADLDARHPGLLAPEHLLQQLAREELPEAQGNAALLRAAIHRRAGRTDAALAGLATAEACFDRAGIAMEGQAVRLRRAQLLGDGDAAARATAHMRRLGARDPSRWAHVVAPGFTTAADETRGTP</sequence>
<dbReference type="EMBL" id="JAQNDN010000020">
    <property type="protein sequence ID" value="MDC0672903.1"/>
    <property type="molecule type" value="Genomic_DNA"/>
</dbReference>
<dbReference type="Pfam" id="PF00069">
    <property type="entry name" value="Pkinase"/>
    <property type="match status" value="1"/>
</dbReference>
<dbReference type="Pfam" id="PF13191">
    <property type="entry name" value="AAA_16"/>
    <property type="match status" value="1"/>
</dbReference>
<dbReference type="PROSITE" id="PS50011">
    <property type="entry name" value="PROTEIN_KINASE_DOM"/>
    <property type="match status" value="1"/>
</dbReference>
<keyword evidence="1" id="KW-0808">Transferase</keyword>
<accession>A0ABT5BGR9</accession>
<protein>
    <submittedName>
        <fullName evidence="7">Protein kinase</fullName>
    </submittedName>
</protein>
<dbReference type="InterPro" id="IPR008271">
    <property type="entry name" value="Ser/Thr_kinase_AS"/>
</dbReference>
<dbReference type="InterPro" id="IPR027417">
    <property type="entry name" value="P-loop_NTPase"/>
</dbReference>
<dbReference type="InterPro" id="IPR000719">
    <property type="entry name" value="Prot_kinase_dom"/>
</dbReference>
<dbReference type="SUPFAM" id="SSF56112">
    <property type="entry name" value="Protein kinase-like (PK-like)"/>
    <property type="match status" value="1"/>
</dbReference>
<dbReference type="SUPFAM" id="SSF52540">
    <property type="entry name" value="P-loop containing nucleoside triphosphate hydrolases"/>
    <property type="match status" value="1"/>
</dbReference>
<evidence type="ECO:0000256" key="1">
    <source>
        <dbReference type="ARBA" id="ARBA00022679"/>
    </source>
</evidence>
<keyword evidence="8" id="KW-1185">Reference proteome</keyword>
<evidence type="ECO:0000259" key="6">
    <source>
        <dbReference type="PROSITE" id="PS50011"/>
    </source>
</evidence>
<proteinExistence type="predicted"/>
<organism evidence="7 8">
    <name type="scientific">Nannocystis radixulma</name>
    <dbReference type="NCBI Taxonomy" id="2995305"/>
    <lineage>
        <taxon>Bacteria</taxon>
        <taxon>Pseudomonadati</taxon>
        <taxon>Myxococcota</taxon>
        <taxon>Polyangia</taxon>
        <taxon>Nannocystales</taxon>
        <taxon>Nannocystaceae</taxon>
        <taxon>Nannocystis</taxon>
    </lineage>
</organism>
<reference evidence="7 8" key="1">
    <citation type="submission" date="2022-11" db="EMBL/GenBank/DDBJ databases">
        <title>Minimal conservation of predation-associated metabolite biosynthetic gene clusters underscores biosynthetic potential of Myxococcota including descriptions for ten novel species: Archangium lansinium sp. nov., Myxococcus landrumus sp. nov., Nannocystis bai.</title>
        <authorList>
            <person name="Ahearne A."/>
            <person name="Stevens C."/>
            <person name="Dowd S."/>
        </authorList>
    </citation>
    <scope>NUCLEOTIDE SEQUENCE [LARGE SCALE GENOMIC DNA]</scope>
    <source>
        <strain evidence="7 8">NCELM</strain>
    </source>
</reference>
<evidence type="ECO:0000256" key="2">
    <source>
        <dbReference type="ARBA" id="ARBA00022741"/>
    </source>
</evidence>